<sequence length="149" mass="16785">MKTLKLIMPIGLIIFSVVFLFASLNLPKANLGNPYGPIYFPLGLSILMLIFSVIFFIQEFKKINEPNNDIRLMLSGRTPKLILFTIAAGLVYAFLFEPLGFLYSTMIFLGALLFFINGSKKWLVNIIVTVSFSFISWYAFSQLLGVSLP</sequence>
<evidence type="ECO:0000313" key="4">
    <source>
        <dbReference type="Proteomes" id="UP000198584"/>
    </source>
</evidence>
<accession>A0A1H4E3R0</accession>
<dbReference type="EMBL" id="FNQR01000008">
    <property type="protein sequence ID" value="SEA79651.1"/>
    <property type="molecule type" value="Genomic_DNA"/>
</dbReference>
<dbReference type="STRING" id="571932.SAMN05421743_108126"/>
<feature type="transmembrane region" description="Helical" evidence="1">
    <location>
        <begin position="78"/>
        <end position="95"/>
    </location>
</feature>
<dbReference type="Proteomes" id="UP000198584">
    <property type="component" value="Unassembled WGS sequence"/>
</dbReference>
<keyword evidence="4" id="KW-1185">Reference proteome</keyword>
<keyword evidence="1" id="KW-0812">Transmembrane</keyword>
<feature type="transmembrane region" description="Helical" evidence="1">
    <location>
        <begin position="101"/>
        <end position="117"/>
    </location>
</feature>
<feature type="domain" description="DUF1468" evidence="2">
    <location>
        <begin position="7"/>
        <end position="149"/>
    </location>
</feature>
<dbReference type="AlphaFoldDB" id="A0A1H4E3R0"/>
<dbReference type="OrthoDB" id="5870591at2"/>
<evidence type="ECO:0000256" key="1">
    <source>
        <dbReference type="SAM" id="Phobius"/>
    </source>
</evidence>
<keyword evidence="1" id="KW-0472">Membrane</keyword>
<evidence type="ECO:0000313" key="3">
    <source>
        <dbReference type="EMBL" id="SEA79651.1"/>
    </source>
</evidence>
<protein>
    <submittedName>
        <fullName evidence="3">Putative tricarboxylic transport membrane protein</fullName>
    </submittedName>
</protein>
<dbReference type="InterPro" id="IPR009936">
    <property type="entry name" value="DUF1468"/>
</dbReference>
<dbReference type="Pfam" id="PF07331">
    <property type="entry name" value="TctB"/>
    <property type="match status" value="1"/>
</dbReference>
<dbReference type="RefSeq" id="WP_093045099.1">
    <property type="nucleotide sequence ID" value="NZ_FNQR01000008.1"/>
</dbReference>
<evidence type="ECO:0000259" key="2">
    <source>
        <dbReference type="Pfam" id="PF07331"/>
    </source>
</evidence>
<proteinExistence type="predicted"/>
<name>A0A1H4E3R0_9BACI</name>
<reference evidence="3 4" key="1">
    <citation type="submission" date="2016-10" db="EMBL/GenBank/DDBJ databases">
        <authorList>
            <person name="de Groot N.N."/>
        </authorList>
    </citation>
    <scope>NUCLEOTIDE SEQUENCE [LARGE SCALE GENOMIC DNA]</scope>
    <source>
        <strain evidence="3 4">CCM7597</strain>
    </source>
</reference>
<feature type="transmembrane region" description="Helical" evidence="1">
    <location>
        <begin position="38"/>
        <end position="57"/>
    </location>
</feature>
<gene>
    <name evidence="3" type="ORF">SAMN05421743_108126</name>
</gene>
<keyword evidence="1" id="KW-1133">Transmembrane helix</keyword>
<organism evidence="3 4">
    <name type="scientific">Thalassobacillus cyri</name>
    <dbReference type="NCBI Taxonomy" id="571932"/>
    <lineage>
        <taxon>Bacteria</taxon>
        <taxon>Bacillati</taxon>
        <taxon>Bacillota</taxon>
        <taxon>Bacilli</taxon>
        <taxon>Bacillales</taxon>
        <taxon>Bacillaceae</taxon>
        <taxon>Thalassobacillus</taxon>
    </lineage>
</organism>
<feature type="transmembrane region" description="Helical" evidence="1">
    <location>
        <begin position="7"/>
        <end position="26"/>
    </location>
</feature>
<feature type="transmembrane region" description="Helical" evidence="1">
    <location>
        <begin position="122"/>
        <end position="140"/>
    </location>
</feature>